<evidence type="ECO:0000313" key="9">
    <source>
        <dbReference type="EMBL" id="KAK9867466.1"/>
    </source>
</evidence>
<dbReference type="Proteomes" id="UP001485043">
    <property type="component" value="Unassembled WGS sequence"/>
</dbReference>
<evidence type="ECO:0000259" key="8">
    <source>
        <dbReference type="PROSITE" id="PS50850"/>
    </source>
</evidence>
<feature type="domain" description="Major facilitator superfamily (MFS) profile" evidence="8">
    <location>
        <begin position="32"/>
        <end position="440"/>
    </location>
</feature>
<feature type="transmembrane region" description="Helical" evidence="7">
    <location>
        <begin position="304"/>
        <end position="322"/>
    </location>
</feature>
<feature type="transmembrane region" description="Helical" evidence="7">
    <location>
        <begin position="272"/>
        <end position="292"/>
    </location>
</feature>
<dbReference type="Gene3D" id="1.20.1250.20">
    <property type="entry name" value="MFS general substrate transporter like domains"/>
    <property type="match status" value="2"/>
</dbReference>
<dbReference type="GO" id="GO:0022857">
    <property type="term" value="F:transmembrane transporter activity"/>
    <property type="evidence" value="ECO:0007669"/>
    <property type="project" value="InterPro"/>
</dbReference>
<dbReference type="GO" id="GO:0016020">
    <property type="term" value="C:membrane"/>
    <property type="evidence" value="ECO:0007669"/>
    <property type="project" value="UniProtKB-SubCell"/>
</dbReference>
<dbReference type="PANTHER" id="PTHR23506">
    <property type="entry name" value="GH10249P"/>
    <property type="match status" value="1"/>
</dbReference>
<evidence type="ECO:0000256" key="3">
    <source>
        <dbReference type="ARBA" id="ARBA00022692"/>
    </source>
</evidence>
<feature type="region of interest" description="Disordered" evidence="6">
    <location>
        <begin position="443"/>
        <end position="522"/>
    </location>
</feature>
<feature type="transmembrane region" description="Helical" evidence="7">
    <location>
        <begin position="169"/>
        <end position="188"/>
    </location>
</feature>
<protein>
    <recommendedName>
        <fullName evidence="8">Major facilitator superfamily (MFS) profile domain-containing protein</fullName>
    </recommendedName>
</protein>
<proteinExistence type="predicted"/>
<feature type="transmembrane region" description="Helical" evidence="7">
    <location>
        <begin position="237"/>
        <end position="260"/>
    </location>
</feature>
<feature type="transmembrane region" description="Helical" evidence="7">
    <location>
        <begin position="33"/>
        <end position="54"/>
    </location>
</feature>
<name>A0AAW1TG57_9CHLO</name>
<dbReference type="InterPro" id="IPR020846">
    <property type="entry name" value="MFS_dom"/>
</dbReference>
<evidence type="ECO:0000256" key="2">
    <source>
        <dbReference type="ARBA" id="ARBA00022448"/>
    </source>
</evidence>
<keyword evidence="4 7" id="KW-1133">Transmembrane helix</keyword>
<evidence type="ECO:0000256" key="6">
    <source>
        <dbReference type="SAM" id="MobiDB-lite"/>
    </source>
</evidence>
<dbReference type="Pfam" id="PF07690">
    <property type="entry name" value="MFS_1"/>
    <property type="match status" value="1"/>
</dbReference>
<dbReference type="InterPro" id="IPR036259">
    <property type="entry name" value="MFS_trans_sf"/>
</dbReference>
<feature type="transmembrane region" description="Helical" evidence="7">
    <location>
        <begin position="409"/>
        <end position="434"/>
    </location>
</feature>
<comment type="subcellular location">
    <subcellularLocation>
        <location evidence="1">Membrane</location>
        <topology evidence="1">Multi-pass membrane protein</topology>
    </subcellularLocation>
</comment>
<feature type="transmembrane region" description="Helical" evidence="7">
    <location>
        <begin position="125"/>
        <end position="157"/>
    </location>
</feature>
<feature type="region of interest" description="Disordered" evidence="6">
    <location>
        <begin position="1"/>
        <end position="21"/>
    </location>
</feature>
<feature type="compositionally biased region" description="Basic and acidic residues" evidence="6">
    <location>
        <begin position="1"/>
        <end position="11"/>
    </location>
</feature>
<dbReference type="InterPro" id="IPR011701">
    <property type="entry name" value="MFS"/>
</dbReference>
<dbReference type="InterPro" id="IPR050930">
    <property type="entry name" value="MFS_Vesicular_Transporter"/>
</dbReference>
<dbReference type="PROSITE" id="PS50850">
    <property type="entry name" value="MFS"/>
    <property type="match status" value="1"/>
</dbReference>
<accession>A0AAW1TG57</accession>
<feature type="transmembrane region" description="Helical" evidence="7">
    <location>
        <begin position="66"/>
        <end position="87"/>
    </location>
</feature>
<keyword evidence="10" id="KW-1185">Reference proteome</keyword>
<dbReference type="PANTHER" id="PTHR23506:SF26">
    <property type="entry name" value="MFS-TYPE TRANSPORTER SLC18B1"/>
    <property type="match status" value="1"/>
</dbReference>
<dbReference type="EMBL" id="JALJOV010000085">
    <property type="protein sequence ID" value="KAK9867466.1"/>
    <property type="molecule type" value="Genomic_DNA"/>
</dbReference>
<feature type="transmembrane region" description="Helical" evidence="7">
    <location>
        <begin position="385"/>
        <end position="403"/>
    </location>
</feature>
<keyword evidence="2" id="KW-0813">Transport</keyword>
<feature type="transmembrane region" description="Helical" evidence="7">
    <location>
        <begin position="194"/>
        <end position="216"/>
    </location>
</feature>
<comment type="caution">
    <text evidence="9">The sequence shown here is derived from an EMBL/GenBank/DDBJ whole genome shotgun (WGS) entry which is preliminary data.</text>
</comment>
<dbReference type="SUPFAM" id="SSF103473">
    <property type="entry name" value="MFS general substrate transporter"/>
    <property type="match status" value="1"/>
</dbReference>
<evidence type="ECO:0000256" key="4">
    <source>
        <dbReference type="ARBA" id="ARBA00022989"/>
    </source>
</evidence>
<evidence type="ECO:0000256" key="1">
    <source>
        <dbReference type="ARBA" id="ARBA00004141"/>
    </source>
</evidence>
<keyword evidence="3 7" id="KW-0812">Transmembrane</keyword>
<evidence type="ECO:0000256" key="5">
    <source>
        <dbReference type="ARBA" id="ARBA00023136"/>
    </source>
</evidence>
<organism evidence="9 10">
    <name type="scientific">Apatococcus fuscideae</name>
    <dbReference type="NCBI Taxonomy" id="2026836"/>
    <lineage>
        <taxon>Eukaryota</taxon>
        <taxon>Viridiplantae</taxon>
        <taxon>Chlorophyta</taxon>
        <taxon>core chlorophytes</taxon>
        <taxon>Trebouxiophyceae</taxon>
        <taxon>Chlorellales</taxon>
        <taxon>Chlorellaceae</taxon>
        <taxon>Apatococcus</taxon>
    </lineage>
</organism>
<dbReference type="AlphaFoldDB" id="A0AAW1TG57"/>
<feature type="transmembrane region" description="Helical" evidence="7">
    <location>
        <begin position="99"/>
        <end position="119"/>
    </location>
</feature>
<sequence length="522" mass="54642">MTSPRPREHEQPLLAGNGPTAEELKSKSRTVSFGILCLCVLVVNSTFSVLSPIFPQEALKRDIGTGVVGLIFSSYSWVNFAAAPMLGTAVQRGYLTRRTLLIIGLLVVTTGCLGFGLSAKIEHRLYFMLACFFLRIFQGLGCAAVDTASLGVVISLYRETDFLGTAMGLLESALSLGWVIGPVTGGFAADIGGFGLPFFLSGGAALVFCPILLWLLPTDEQGKENDDDQPETSLIALVTNPILAVLLACPVLMAAGFTFLDPVLGPHLSADGYSAGMVGAAFGVVSAVYAGLSPFTGWLSDRLGRLPIMIAGLLVVAASYLVLGPFPPLVPPLSATSAPLLWTSMVLLGLGSGCVLVPALPALLDATSTLGFNDSGMEDLLSGTVSGAFYLGGGAAPAIAGTINAVFGFGWACTGMGFLMLLQAVALLILLLFLRTPPSRARPAAKSPFHDSSQLPEHVDEEQPHDNGTYLAGEGAWDHRVPDPPESPRSPTARLAGPMLRRTSLSQPSFKRKRAAASQGPP</sequence>
<evidence type="ECO:0000313" key="10">
    <source>
        <dbReference type="Proteomes" id="UP001485043"/>
    </source>
</evidence>
<feature type="transmembrane region" description="Helical" evidence="7">
    <location>
        <begin position="342"/>
        <end position="364"/>
    </location>
</feature>
<keyword evidence="5 7" id="KW-0472">Membrane</keyword>
<evidence type="ECO:0000256" key="7">
    <source>
        <dbReference type="SAM" id="Phobius"/>
    </source>
</evidence>
<gene>
    <name evidence="9" type="ORF">WJX84_001884</name>
</gene>
<reference evidence="9 10" key="1">
    <citation type="journal article" date="2024" name="Nat. Commun.">
        <title>Phylogenomics reveals the evolutionary origins of lichenization in chlorophyte algae.</title>
        <authorList>
            <person name="Puginier C."/>
            <person name="Libourel C."/>
            <person name="Otte J."/>
            <person name="Skaloud P."/>
            <person name="Haon M."/>
            <person name="Grisel S."/>
            <person name="Petersen M."/>
            <person name="Berrin J.G."/>
            <person name="Delaux P.M."/>
            <person name="Dal Grande F."/>
            <person name="Keller J."/>
        </authorList>
    </citation>
    <scope>NUCLEOTIDE SEQUENCE [LARGE SCALE GENOMIC DNA]</scope>
    <source>
        <strain evidence="9 10">SAG 2523</strain>
    </source>
</reference>